<dbReference type="GO" id="GO:0005886">
    <property type="term" value="C:plasma membrane"/>
    <property type="evidence" value="ECO:0007669"/>
    <property type="project" value="TreeGrafter"/>
</dbReference>
<dbReference type="EMBL" id="WHOD01000027">
    <property type="protein sequence ID" value="NOU93053.1"/>
    <property type="molecule type" value="Genomic_DNA"/>
</dbReference>
<evidence type="ECO:0000259" key="5">
    <source>
        <dbReference type="Pfam" id="PF02702"/>
    </source>
</evidence>
<protein>
    <submittedName>
        <fullName evidence="6">Histidine kinase</fullName>
    </submittedName>
</protein>
<dbReference type="InterPro" id="IPR027417">
    <property type="entry name" value="P-loop_NTPase"/>
</dbReference>
<feature type="domain" description="Signal transduction histidine kinase osmosensitive K+ channel sensor N-terminal" evidence="5">
    <location>
        <begin position="414"/>
        <end position="623"/>
    </location>
</feature>
<feature type="domain" description="UspA" evidence="4">
    <location>
        <begin position="646"/>
        <end position="769"/>
    </location>
</feature>
<dbReference type="GO" id="GO:0000155">
    <property type="term" value="F:phosphorelay sensor kinase activity"/>
    <property type="evidence" value="ECO:0007669"/>
    <property type="project" value="InterPro"/>
</dbReference>
<keyword evidence="2 6" id="KW-0418">Kinase</keyword>
<evidence type="ECO:0000256" key="3">
    <source>
        <dbReference type="ARBA" id="ARBA00023012"/>
    </source>
</evidence>
<dbReference type="InterPro" id="IPR003852">
    <property type="entry name" value="Sig_transdc_His_kinase_KdpD_N"/>
</dbReference>
<keyword evidence="7" id="KW-1185">Reference proteome</keyword>
<evidence type="ECO:0000313" key="7">
    <source>
        <dbReference type="Proteomes" id="UP000641588"/>
    </source>
</evidence>
<gene>
    <name evidence="6" type="ORF">GC093_07370</name>
</gene>
<dbReference type="GO" id="GO:0005737">
    <property type="term" value="C:cytoplasm"/>
    <property type="evidence" value="ECO:0007669"/>
    <property type="project" value="UniProtKB-ARBA"/>
</dbReference>
<dbReference type="Pfam" id="PF02702">
    <property type="entry name" value="KdpD"/>
    <property type="match status" value="2"/>
</dbReference>
<dbReference type="Gene3D" id="3.40.50.620">
    <property type="entry name" value="HUPs"/>
    <property type="match status" value="1"/>
</dbReference>
<dbReference type="AlphaFoldDB" id="A0A972K0N4"/>
<dbReference type="SUPFAM" id="SSF52402">
    <property type="entry name" value="Adenine nucleotide alpha hydrolases-like"/>
    <property type="match status" value="2"/>
</dbReference>
<dbReference type="RefSeq" id="WP_171651246.1">
    <property type="nucleotide sequence ID" value="NZ_WHOD01000027.1"/>
</dbReference>
<evidence type="ECO:0000259" key="4">
    <source>
        <dbReference type="Pfam" id="PF00582"/>
    </source>
</evidence>
<name>A0A972K0N4_9BACL</name>
<dbReference type="PANTHER" id="PTHR45569:SF1">
    <property type="entry name" value="SENSOR PROTEIN KDPD"/>
    <property type="match status" value="1"/>
</dbReference>
<dbReference type="Pfam" id="PF00582">
    <property type="entry name" value="Usp"/>
    <property type="match status" value="1"/>
</dbReference>
<dbReference type="Proteomes" id="UP000641588">
    <property type="component" value="Unassembled WGS sequence"/>
</dbReference>
<evidence type="ECO:0000256" key="2">
    <source>
        <dbReference type="ARBA" id="ARBA00022777"/>
    </source>
</evidence>
<dbReference type="InterPro" id="IPR014729">
    <property type="entry name" value="Rossmann-like_a/b/a_fold"/>
</dbReference>
<reference evidence="6" key="1">
    <citation type="submission" date="2019-10" db="EMBL/GenBank/DDBJ databases">
        <title>Description of Paenibacillus glebae sp. nov.</title>
        <authorList>
            <person name="Carlier A."/>
            <person name="Qi S."/>
        </authorList>
    </citation>
    <scope>NUCLEOTIDE SEQUENCE</scope>
    <source>
        <strain evidence="6">LMG 31456</strain>
    </source>
</reference>
<evidence type="ECO:0000256" key="1">
    <source>
        <dbReference type="ARBA" id="ARBA00022679"/>
    </source>
</evidence>
<feature type="domain" description="Signal transduction histidine kinase osmosensitive K+ channel sensor N-terminal" evidence="5">
    <location>
        <begin position="21"/>
        <end position="226"/>
    </location>
</feature>
<accession>A0A972K0N4</accession>
<comment type="caution">
    <text evidence="6">The sequence shown here is derived from an EMBL/GenBank/DDBJ whole genome shotgun (WGS) entry which is preliminary data.</text>
</comment>
<proteinExistence type="predicted"/>
<dbReference type="FunFam" id="3.40.50.300:FF:000483">
    <property type="entry name" value="Sensor histidine kinase KdpD"/>
    <property type="match status" value="1"/>
</dbReference>
<evidence type="ECO:0000313" key="6">
    <source>
        <dbReference type="EMBL" id="NOU93053.1"/>
    </source>
</evidence>
<keyword evidence="1" id="KW-0808">Transferase</keyword>
<dbReference type="InterPro" id="IPR052023">
    <property type="entry name" value="Histidine_kinase_KdpD"/>
</dbReference>
<organism evidence="6 7">
    <name type="scientific">Paenibacillus foliorum</name>
    <dbReference type="NCBI Taxonomy" id="2654974"/>
    <lineage>
        <taxon>Bacteria</taxon>
        <taxon>Bacillati</taxon>
        <taxon>Bacillota</taxon>
        <taxon>Bacilli</taxon>
        <taxon>Bacillales</taxon>
        <taxon>Paenibacillaceae</taxon>
        <taxon>Paenibacillus</taxon>
    </lineage>
</organism>
<dbReference type="Gene3D" id="3.40.50.300">
    <property type="entry name" value="P-loop containing nucleotide triphosphate hydrolases"/>
    <property type="match status" value="2"/>
</dbReference>
<keyword evidence="3" id="KW-0902">Two-component regulatory system</keyword>
<sequence length="782" mass="88874">MDNFKRKTPEEILLSISKLHKGRLKVYIGAVSGSGKTYHMLREGQSLKQQGIDVVICAVSTMQRPETMEQLGDLERVPSIHWMKEQEEKKDLNLDALIARNPEVVLVDGLAHQNRKEARFPTRLEDIRFLLSHGISVITTVNVYELEGVKELARKLTGIEVKETVPADTLELADEVVLIDATPEALLNRVAEGHLRIDQGQGSRLFKQGNLAVLRELSLRLMAEGVNESLEKHREEIGLIGPSGATERILVSVQYHWNGSIYVRRGQQIAKRLNGDLLVVTFVNLKNNLSKDAATFKRSIIKLVEKVGAQFEELPLCSRRALPSILVNYALTNNVTRIVLGHSKQTGWQEFWQGSIVHDILKKTRNIDIFVVADRAEHEGERILPAKLSKPQEEAEWFRRLSSQEVERKIQRMKRGQFKVYIGAAPGVGKTYKMLREGNDLLLKKLNVLVGLLETHGRIETQLQVGGLELIPRSVVDYRGTRLEEMDTEEIIRRNPDVVLVDELAHTNIPGSKNKKRYEDVLDILAAGISVISTVNVQHLESLNDSVEQITGVRVRETVPDHILRLADEVQLIDVAPGSLQQRMREGKIYAMDKVNQALNHFFKTGNLIALRELALREIADDVDERLESWERRGSLRGPWRRQEVIFVCVDAEPHAERLIRRGFRIAYRLKAAWHVTYVQLEHVTLTDEMAQRLEAIHKLTSRLGGTFEIIKADRRHSTSDVLVKRANEFKATQIILGQSKLSIWKELWKGSIVKKLLRSARHMDVLVVADFDPLNAVVQEK</sequence>
<dbReference type="InterPro" id="IPR006016">
    <property type="entry name" value="UspA"/>
</dbReference>
<dbReference type="PANTHER" id="PTHR45569">
    <property type="entry name" value="SENSOR PROTEIN KDPD"/>
    <property type="match status" value="1"/>
</dbReference>